<name>A0A0E9UCM6_ANGAN</name>
<organism evidence="1">
    <name type="scientific">Anguilla anguilla</name>
    <name type="common">European freshwater eel</name>
    <name type="synonym">Muraena anguilla</name>
    <dbReference type="NCBI Taxonomy" id="7936"/>
    <lineage>
        <taxon>Eukaryota</taxon>
        <taxon>Metazoa</taxon>
        <taxon>Chordata</taxon>
        <taxon>Craniata</taxon>
        <taxon>Vertebrata</taxon>
        <taxon>Euteleostomi</taxon>
        <taxon>Actinopterygii</taxon>
        <taxon>Neopterygii</taxon>
        <taxon>Teleostei</taxon>
        <taxon>Anguilliformes</taxon>
        <taxon>Anguillidae</taxon>
        <taxon>Anguilla</taxon>
    </lineage>
</organism>
<dbReference type="EMBL" id="GBXM01044943">
    <property type="protein sequence ID" value="JAH63634.1"/>
    <property type="molecule type" value="Transcribed_RNA"/>
</dbReference>
<proteinExistence type="predicted"/>
<reference evidence="1" key="2">
    <citation type="journal article" date="2015" name="Fish Shellfish Immunol.">
        <title>Early steps in the European eel (Anguilla anguilla)-Vibrio vulnificus interaction in the gills: Role of the RtxA13 toxin.</title>
        <authorList>
            <person name="Callol A."/>
            <person name="Pajuelo D."/>
            <person name="Ebbesson L."/>
            <person name="Teles M."/>
            <person name="MacKenzie S."/>
            <person name="Amaro C."/>
        </authorList>
    </citation>
    <scope>NUCLEOTIDE SEQUENCE</scope>
</reference>
<protein>
    <submittedName>
        <fullName evidence="1">Uncharacterized protein</fullName>
    </submittedName>
</protein>
<accession>A0A0E9UCM6</accession>
<reference evidence="1" key="1">
    <citation type="submission" date="2014-11" db="EMBL/GenBank/DDBJ databases">
        <authorList>
            <person name="Amaro Gonzalez C."/>
        </authorList>
    </citation>
    <scope>NUCLEOTIDE SEQUENCE</scope>
</reference>
<sequence length="9" mass="974">MDSLSPVLL</sequence>
<evidence type="ECO:0000313" key="1">
    <source>
        <dbReference type="EMBL" id="JAH63634.1"/>
    </source>
</evidence>